<keyword evidence="2" id="KW-1185">Reference proteome</keyword>
<dbReference type="Proteomes" id="UP000095280">
    <property type="component" value="Unplaced"/>
</dbReference>
<proteinExistence type="predicted"/>
<accession>A0A1I8G2G2</accession>
<evidence type="ECO:0000256" key="1">
    <source>
        <dbReference type="SAM" id="MobiDB-lite"/>
    </source>
</evidence>
<name>A0A1I8G2G2_9PLAT</name>
<feature type="region of interest" description="Disordered" evidence="1">
    <location>
        <begin position="1"/>
        <end position="96"/>
    </location>
</feature>
<dbReference type="WBParaSite" id="maker-uti_cns_0000538-snap-gene-0.4-mRNA-1">
    <property type="protein sequence ID" value="maker-uti_cns_0000538-snap-gene-0.4-mRNA-1"/>
    <property type="gene ID" value="maker-uti_cns_0000538-snap-gene-0.4"/>
</dbReference>
<reference evidence="3" key="1">
    <citation type="submission" date="2016-11" db="UniProtKB">
        <authorList>
            <consortium name="WormBaseParasite"/>
        </authorList>
    </citation>
    <scope>IDENTIFICATION</scope>
</reference>
<evidence type="ECO:0000313" key="3">
    <source>
        <dbReference type="WBParaSite" id="maker-uti_cns_0000538-snap-gene-0.4-mRNA-1"/>
    </source>
</evidence>
<evidence type="ECO:0000313" key="2">
    <source>
        <dbReference type="Proteomes" id="UP000095280"/>
    </source>
</evidence>
<sequence length="96" mass="8986">SDTGGGSAGSDTGGGSAGSDTGGGSAGSDTVRQCRQAGSAGSDTGGGSAGSDTGGGSELSLIENNGASNIHPYPSSKCAQRNPGGVSNFRAKRCTM</sequence>
<organism evidence="2 3">
    <name type="scientific">Macrostomum lignano</name>
    <dbReference type="NCBI Taxonomy" id="282301"/>
    <lineage>
        <taxon>Eukaryota</taxon>
        <taxon>Metazoa</taxon>
        <taxon>Spiralia</taxon>
        <taxon>Lophotrochozoa</taxon>
        <taxon>Platyhelminthes</taxon>
        <taxon>Rhabditophora</taxon>
        <taxon>Macrostomorpha</taxon>
        <taxon>Macrostomida</taxon>
        <taxon>Macrostomidae</taxon>
        <taxon>Macrostomum</taxon>
    </lineage>
</organism>
<protein>
    <submittedName>
        <fullName evidence="3">Oxidoreductase</fullName>
    </submittedName>
</protein>
<feature type="compositionally biased region" description="Gly residues" evidence="1">
    <location>
        <begin position="43"/>
        <end position="57"/>
    </location>
</feature>
<feature type="compositionally biased region" description="Gly residues" evidence="1">
    <location>
        <begin position="1"/>
        <end position="26"/>
    </location>
</feature>
<dbReference type="AlphaFoldDB" id="A0A1I8G2G2"/>